<keyword evidence="3 6" id="KW-0812">Transmembrane</keyword>
<feature type="transmembrane region" description="Helical" evidence="8">
    <location>
        <begin position="156"/>
        <end position="173"/>
    </location>
</feature>
<dbReference type="InterPro" id="IPR023271">
    <property type="entry name" value="Aquaporin-like"/>
</dbReference>
<sequence>MVEPAIDPDAERRASLGRRYFVRFEEDTLRQRPLWIRLIIEFLGTFVLVTVAAGSGVINHYVGNDPISRTSAVIAPGAVVMAMIYAWGPLSGLHINPAVTFAFFARGVFPSKWVVPYWVVQFAGTICAALFLELMFGDVSTGGNYPINTPGGEWKSLVMETVLTAILVSIILNTATGARSIGHNAAIAVGSTVALLGLFASPISGASMNPARTLGPDIVGNDYTGWWVYVAGPVIGAAIAVAIIGAVRGLPDKEEREAAEGGALPMTGISSPDSH</sequence>
<dbReference type="EMBL" id="SJJZ01000001">
    <property type="protein sequence ID" value="TCC10456.1"/>
    <property type="molecule type" value="Genomic_DNA"/>
</dbReference>
<keyword evidence="5 8" id="KW-0472">Membrane</keyword>
<feature type="transmembrane region" description="Helical" evidence="8">
    <location>
        <begin position="116"/>
        <end position="136"/>
    </location>
</feature>
<protein>
    <recommendedName>
        <fullName evidence="11">Aquaporin Z</fullName>
    </recommendedName>
</protein>
<evidence type="ECO:0000256" key="3">
    <source>
        <dbReference type="ARBA" id="ARBA00022692"/>
    </source>
</evidence>
<evidence type="ECO:0000256" key="4">
    <source>
        <dbReference type="ARBA" id="ARBA00022989"/>
    </source>
</evidence>
<keyword evidence="2 6" id="KW-0813">Transport</keyword>
<feature type="transmembrane region" description="Helical" evidence="8">
    <location>
        <begin position="185"/>
        <end position="206"/>
    </location>
</feature>
<dbReference type="AlphaFoldDB" id="A0A4V2M027"/>
<proteinExistence type="inferred from homology"/>
<dbReference type="RefSeq" id="WP_131334870.1">
    <property type="nucleotide sequence ID" value="NZ_SJJZ01000001.1"/>
</dbReference>
<dbReference type="PANTHER" id="PTHR45724">
    <property type="entry name" value="AQUAPORIN NIP2-1"/>
    <property type="match status" value="1"/>
</dbReference>
<feature type="region of interest" description="Disordered" evidence="7">
    <location>
        <begin position="256"/>
        <end position="275"/>
    </location>
</feature>
<feature type="transmembrane region" description="Helical" evidence="8">
    <location>
        <begin position="70"/>
        <end position="87"/>
    </location>
</feature>
<comment type="caution">
    <text evidence="9">The sequence shown here is derived from an EMBL/GenBank/DDBJ whole genome shotgun (WGS) entry which is preliminary data.</text>
</comment>
<dbReference type="InterPro" id="IPR000425">
    <property type="entry name" value="MIP"/>
</dbReference>
<dbReference type="Pfam" id="PF00230">
    <property type="entry name" value="MIP"/>
    <property type="match status" value="1"/>
</dbReference>
<dbReference type="GO" id="GO:0016020">
    <property type="term" value="C:membrane"/>
    <property type="evidence" value="ECO:0007669"/>
    <property type="project" value="UniProtKB-SubCell"/>
</dbReference>
<evidence type="ECO:0000256" key="5">
    <source>
        <dbReference type="ARBA" id="ARBA00023136"/>
    </source>
</evidence>
<feature type="transmembrane region" description="Helical" evidence="8">
    <location>
        <begin position="226"/>
        <end position="247"/>
    </location>
</feature>
<name>A0A4V2M027_9ACTN</name>
<dbReference type="Proteomes" id="UP000292346">
    <property type="component" value="Unassembled WGS sequence"/>
</dbReference>
<evidence type="ECO:0000256" key="1">
    <source>
        <dbReference type="ARBA" id="ARBA00004141"/>
    </source>
</evidence>
<reference evidence="9 10" key="1">
    <citation type="submission" date="2019-02" db="EMBL/GenBank/DDBJ databases">
        <title>Kribbella capetownensis sp. nov. and Kribbella speibonae sp. nov., isolated from soil.</title>
        <authorList>
            <person name="Curtis S.M."/>
            <person name="Norton I."/>
            <person name="Everest G.J."/>
            <person name="Meyers P.R."/>
        </authorList>
    </citation>
    <scope>NUCLEOTIDE SEQUENCE [LARGE SCALE GENOMIC DNA]</scope>
    <source>
        <strain evidence="9 10">KCTC 29219</strain>
    </source>
</reference>
<keyword evidence="10" id="KW-1185">Reference proteome</keyword>
<evidence type="ECO:0000256" key="6">
    <source>
        <dbReference type="RuleBase" id="RU000477"/>
    </source>
</evidence>
<feature type="transmembrane region" description="Helical" evidence="8">
    <location>
        <begin position="34"/>
        <end position="58"/>
    </location>
</feature>
<dbReference type="PRINTS" id="PR00783">
    <property type="entry name" value="MINTRINSICP"/>
</dbReference>
<dbReference type="InterPro" id="IPR034294">
    <property type="entry name" value="Aquaporin_transptr"/>
</dbReference>
<dbReference type="PROSITE" id="PS00221">
    <property type="entry name" value="MIP"/>
    <property type="match status" value="1"/>
</dbReference>
<keyword evidence="4 8" id="KW-1133">Transmembrane helix</keyword>
<organism evidence="9 10">
    <name type="scientific">Kribbella soli</name>
    <dbReference type="NCBI Taxonomy" id="1124743"/>
    <lineage>
        <taxon>Bacteria</taxon>
        <taxon>Bacillati</taxon>
        <taxon>Actinomycetota</taxon>
        <taxon>Actinomycetes</taxon>
        <taxon>Propionibacteriales</taxon>
        <taxon>Kribbellaceae</taxon>
        <taxon>Kribbella</taxon>
    </lineage>
</organism>
<evidence type="ECO:0000256" key="8">
    <source>
        <dbReference type="SAM" id="Phobius"/>
    </source>
</evidence>
<dbReference type="SUPFAM" id="SSF81338">
    <property type="entry name" value="Aquaporin-like"/>
    <property type="match status" value="1"/>
</dbReference>
<dbReference type="PANTHER" id="PTHR45724:SF13">
    <property type="entry name" value="AQUAPORIN NIP1-1-RELATED"/>
    <property type="match status" value="1"/>
</dbReference>
<dbReference type="OrthoDB" id="9807293at2"/>
<evidence type="ECO:0000313" key="10">
    <source>
        <dbReference type="Proteomes" id="UP000292346"/>
    </source>
</evidence>
<evidence type="ECO:0000256" key="2">
    <source>
        <dbReference type="ARBA" id="ARBA00022448"/>
    </source>
</evidence>
<evidence type="ECO:0008006" key="11">
    <source>
        <dbReference type="Google" id="ProtNLM"/>
    </source>
</evidence>
<comment type="subcellular location">
    <subcellularLocation>
        <location evidence="1">Membrane</location>
        <topology evidence="1">Multi-pass membrane protein</topology>
    </subcellularLocation>
</comment>
<comment type="similarity">
    <text evidence="6">Belongs to the MIP/aquaporin (TC 1.A.8) family.</text>
</comment>
<accession>A0A4V2M027</accession>
<evidence type="ECO:0000256" key="7">
    <source>
        <dbReference type="SAM" id="MobiDB-lite"/>
    </source>
</evidence>
<gene>
    <name evidence="9" type="ORF">E0H45_03815</name>
</gene>
<dbReference type="Gene3D" id="1.20.1080.10">
    <property type="entry name" value="Glycerol uptake facilitator protein"/>
    <property type="match status" value="1"/>
</dbReference>
<dbReference type="InterPro" id="IPR022357">
    <property type="entry name" value="MIP_CS"/>
</dbReference>
<dbReference type="GO" id="GO:0015267">
    <property type="term" value="F:channel activity"/>
    <property type="evidence" value="ECO:0007669"/>
    <property type="project" value="InterPro"/>
</dbReference>
<evidence type="ECO:0000313" key="9">
    <source>
        <dbReference type="EMBL" id="TCC10456.1"/>
    </source>
</evidence>